<protein>
    <submittedName>
        <fullName evidence="2">Uncharacterized protein</fullName>
    </submittedName>
</protein>
<evidence type="ECO:0000313" key="2">
    <source>
        <dbReference type="EMBL" id="CAF0945741.1"/>
    </source>
</evidence>
<gene>
    <name evidence="2" type="ORF">GPM918_LOCUS10962</name>
    <name evidence="3" type="ORF">OVA965_LOCUS27438</name>
    <name evidence="4" type="ORF">SRO942_LOCUS10963</name>
    <name evidence="5" type="ORF">TMI583_LOCUS28182</name>
</gene>
<dbReference type="Proteomes" id="UP000663829">
    <property type="component" value="Unassembled WGS sequence"/>
</dbReference>
<dbReference type="EMBL" id="CAJNOK010018131">
    <property type="protein sequence ID" value="CAF1276557.1"/>
    <property type="molecule type" value="Genomic_DNA"/>
</dbReference>
<feature type="region of interest" description="Disordered" evidence="1">
    <location>
        <begin position="71"/>
        <end position="93"/>
    </location>
</feature>
<dbReference type="Proteomes" id="UP000681722">
    <property type="component" value="Unassembled WGS sequence"/>
</dbReference>
<evidence type="ECO:0000313" key="6">
    <source>
        <dbReference type="Proteomes" id="UP000663829"/>
    </source>
</evidence>
<dbReference type="Proteomes" id="UP000677228">
    <property type="component" value="Unassembled WGS sequence"/>
</dbReference>
<sequence>MEHHRVILPTNATSAANPLAKTIPTAISRDTVVEINREGEPPQYREIKQSEQILEPTELGATSIITQKPMTTTKTTSKSTVEEVPTGTTKTTVVTESAPVPEYVSKNVDEFKPIAVISDTTPVGSDNNRIVGQTATGSFTTPGKIVGDLEPVVAEHQVTTVVEPATKQVTKTVTTETT</sequence>
<evidence type="ECO:0000313" key="5">
    <source>
        <dbReference type="EMBL" id="CAF4081612.1"/>
    </source>
</evidence>
<dbReference type="EMBL" id="CAJOBC010002217">
    <property type="protein sequence ID" value="CAF3721905.1"/>
    <property type="molecule type" value="Genomic_DNA"/>
</dbReference>
<evidence type="ECO:0000313" key="4">
    <source>
        <dbReference type="EMBL" id="CAF3721905.1"/>
    </source>
</evidence>
<dbReference type="OrthoDB" id="10053922at2759"/>
<evidence type="ECO:0000256" key="1">
    <source>
        <dbReference type="SAM" id="MobiDB-lite"/>
    </source>
</evidence>
<dbReference type="Proteomes" id="UP000682733">
    <property type="component" value="Unassembled WGS sequence"/>
</dbReference>
<comment type="caution">
    <text evidence="2">The sequence shown here is derived from an EMBL/GenBank/DDBJ whole genome shotgun (WGS) entry which is preliminary data.</text>
</comment>
<keyword evidence="6" id="KW-1185">Reference proteome</keyword>
<reference evidence="2" key="1">
    <citation type="submission" date="2021-02" db="EMBL/GenBank/DDBJ databases">
        <authorList>
            <person name="Nowell W R."/>
        </authorList>
    </citation>
    <scope>NUCLEOTIDE SEQUENCE</scope>
</reference>
<accession>A0A814CND6</accession>
<dbReference type="AlphaFoldDB" id="A0A814CND6"/>
<evidence type="ECO:0000313" key="3">
    <source>
        <dbReference type="EMBL" id="CAF1276557.1"/>
    </source>
</evidence>
<dbReference type="EMBL" id="CAJNOQ010002217">
    <property type="protein sequence ID" value="CAF0945741.1"/>
    <property type="molecule type" value="Genomic_DNA"/>
</dbReference>
<organism evidence="2 6">
    <name type="scientific">Didymodactylos carnosus</name>
    <dbReference type="NCBI Taxonomy" id="1234261"/>
    <lineage>
        <taxon>Eukaryota</taxon>
        <taxon>Metazoa</taxon>
        <taxon>Spiralia</taxon>
        <taxon>Gnathifera</taxon>
        <taxon>Rotifera</taxon>
        <taxon>Eurotatoria</taxon>
        <taxon>Bdelloidea</taxon>
        <taxon>Philodinida</taxon>
        <taxon>Philodinidae</taxon>
        <taxon>Didymodactylos</taxon>
    </lineage>
</organism>
<name>A0A814CND6_9BILA</name>
<proteinExistence type="predicted"/>
<dbReference type="EMBL" id="CAJOBA010039692">
    <property type="protein sequence ID" value="CAF4081612.1"/>
    <property type="molecule type" value="Genomic_DNA"/>
</dbReference>